<dbReference type="InterPro" id="IPR053137">
    <property type="entry name" value="NLR-like"/>
</dbReference>
<protein>
    <submittedName>
        <fullName evidence="3">TPR-like protein</fullName>
    </submittedName>
</protein>
<dbReference type="SMART" id="SM00028">
    <property type="entry name" value="TPR"/>
    <property type="match status" value="5"/>
</dbReference>
<feature type="domain" description="NB-ARC" evidence="2">
    <location>
        <begin position="131"/>
        <end position="285"/>
    </location>
</feature>
<dbReference type="PANTHER" id="PTHR46082">
    <property type="entry name" value="ATP/GTP-BINDING PROTEIN-RELATED"/>
    <property type="match status" value="1"/>
</dbReference>
<feature type="region of interest" description="Disordered" evidence="1">
    <location>
        <begin position="1"/>
        <end position="22"/>
    </location>
</feature>
<dbReference type="InterPro" id="IPR019734">
    <property type="entry name" value="TPR_rpt"/>
</dbReference>
<dbReference type="Gene3D" id="3.40.50.300">
    <property type="entry name" value="P-loop containing nucleotide triphosphate hydrolases"/>
    <property type="match status" value="1"/>
</dbReference>
<dbReference type="GO" id="GO:0043531">
    <property type="term" value="F:ADP binding"/>
    <property type="evidence" value="ECO:0007669"/>
    <property type="project" value="InterPro"/>
</dbReference>
<evidence type="ECO:0000313" key="4">
    <source>
        <dbReference type="Proteomes" id="UP000076532"/>
    </source>
</evidence>
<dbReference type="InterPro" id="IPR002182">
    <property type="entry name" value="NB-ARC"/>
</dbReference>
<organism evidence="3 4">
    <name type="scientific">Athelia psychrophila</name>
    <dbReference type="NCBI Taxonomy" id="1759441"/>
    <lineage>
        <taxon>Eukaryota</taxon>
        <taxon>Fungi</taxon>
        <taxon>Dikarya</taxon>
        <taxon>Basidiomycota</taxon>
        <taxon>Agaricomycotina</taxon>
        <taxon>Agaricomycetes</taxon>
        <taxon>Agaricomycetidae</taxon>
        <taxon>Atheliales</taxon>
        <taxon>Atheliaceae</taxon>
        <taxon>Athelia</taxon>
    </lineage>
</organism>
<dbReference type="Proteomes" id="UP000076532">
    <property type="component" value="Unassembled WGS sequence"/>
</dbReference>
<dbReference type="InterPro" id="IPR011990">
    <property type="entry name" value="TPR-like_helical_dom_sf"/>
</dbReference>
<reference evidence="3 4" key="1">
    <citation type="journal article" date="2016" name="Mol. Biol. Evol.">
        <title>Comparative Genomics of Early-Diverging Mushroom-Forming Fungi Provides Insights into the Origins of Lignocellulose Decay Capabilities.</title>
        <authorList>
            <person name="Nagy L.G."/>
            <person name="Riley R."/>
            <person name="Tritt A."/>
            <person name="Adam C."/>
            <person name="Daum C."/>
            <person name="Floudas D."/>
            <person name="Sun H."/>
            <person name="Yadav J.S."/>
            <person name="Pangilinan J."/>
            <person name="Larsson K.H."/>
            <person name="Matsuura K."/>
            <person name="Barry K."/>
            <person name="Labutti K."/>
            <person name="Kuo R."/>
            <person name="Ohm R.A."/>
            <person name="Bhattacharya S.S."/>
            <person name="Shirouzu T."/>
            <person name="Yoshinaga Y."/>
            <person name="Martin F.M."/>
            <person name="Grigoriev I.V."/>
            <person name="Hibbett D.S."/>
        </authorList>
    </citation>
    <scope>NUCLEOTIDE SEQUENCE [LARGE SCALE GENOMIC DNA]</scope>
    <source>
        <strain evidence="3 4">CBS 109695</strain>
    </source>
</reference>
<dbReference type="SUPFAM" id="SSF52540">
    <property type="entry name" value="P-loop containing nucleoside triphosphate hydrolases"/>
    <property type="match status" value="1"/>
</dbReference>
<dbReference type="AlphaFoldDB" id="A0A166MD38"/>
<dbReference type="PRINTS" id="PR00381">
    <property type="entry name" value="KINESINLIGHT"/>
</dbReference>
<dbReference type="SUPFAM" id="SSF48452">
    <property type="entry name" value="TPR-like"/>
    <property type="match status" value="3"/>
</dbReference>
<gene>
    <name evidence="3" type="ORF">FIBSPDRAFT_858035</name>
</gene>
<accession>A0A166MD38</accession>
<dbReference type="EMBL" id="KV417530">
    <property type="protein sequence ID" value="KZP23878.1"/>
    <property type="molecule type" value="Genomic_DNA"/>
</dbReference>
<dbReference type="Pfam" id="PF00931">
    <property type="entry name" value="NB-ARC"/>
    <property type="match status" value="1"/>
</dbReference>
<name>A0A166MD38_9AGAM</name>
<dbReference type="STRING" id="436010.A0A166MD38"/>
<evidence type="ECO:0000256" key="1">
    <source>
        <dbReference type="SAM" id="MobiDB-lite"/>
    </source>
</evidence>
<dbReference type="Gene3D" id="1.25.40.10">
    <property type="entry name" value="Tetratricopeptide repeat domain"/>
    <property type="match status" value="2"/>
</dbReference>
<dbReference type="PANTHER" id="PTHR46082:SF6">
    <property type="entry name" value="AAA+ ATPASE DOMAIN-CONTAINING PROTEIN-RELATED"/>
    <property type="match status" value="1"/>
</dbReference>
<keyword evidence="4" id="KW-1185">Reference proteome</keyword>
<dbReference type="OrthoDB" id="10260758at2759"/>
<proteinExistence type="predicted"/>
<dbReference type="Pfam" id="PF13374">
    <property type="entry name" value="TPR_10"/>
    <property type="match status" value="2"/>
</dbReference>
<evidence type="ECO:0000259" key="2">
    <source>
        <dbReference type="Pfam" id="PF00931"/>
    </source>
</evidence>
<sequence length="942" mass="103570">MHKNAEAGPSSAPMPGPTSLTIPATETLHKGISVGVDISASRPASSIPDLSYNTSHTSGGTVNNVNGNMDNQVNNHYYGVTLTASVNPMHSLAPFNDAPVDRISSFFMGREGDMAAIASAVNSCDGDAPSRYAVWGMPGLGKSQLALSYANASFKAGHHTHVIWIPATTLEKVNQGLVKVLDLFQHSDRHNLYDQAARLTAARLCLEQSDQSLKWLIILDDVTLATLHFLREHLPRQNGHGSILITTRTLDVAKAVTSVAGQQHPVHELKTLSTEQSAELLFKSAGIDSSATADLESAQKLVKKIGCLPLAVEQAGSYMRRSGLTGAGQLETLYDQGGLEEIIGWDNSLSTYEEKSILATITVQLQRLGEIDPHLLKLLKVLAFFDPESIPLDLVAIGAGRVVRRLAANKISKPTIPLTPNPKHSLLPKWIGHLSKRRNQPLSGLLPNTGVVVASADVSAELRPLLELICSEKWLRGALRHLEDLSLARPRYNQNTSLHIHDLIQLVLQQSATADQLGEDSHCALAGAILCGAFSRAFGTINDVESPHSWAECERFVPHLMALSKHAGKPTPELLSMTEYVAWHFFRRGRYDEAEALYQKSLAGKEQQLGADHLSTLDTVNNLAVLYQDLGRYTEAETLYQQALAGHERQLGADHLGTLCTIGNLAILYERQGKYADAEILYQRALAGYERQLSADHQDTLRMTGNLVMLYKRQGKYTEAEILCQRSLAGYERRLGANHPDTLRRVGNLAMLYEKQGNYAEAEILCQRTLAGYERWLGVNHPDTLGTVGDLAMLYEKQGKYAEAEILCQRALAGQQQQLGSDHPDTLNTANSLGWLYVMWGKYEEAETWCQRALAGQQRQLGADHPDTLGTITLLANIRVQQGRLEEAEIIFNEVLTGRVKAIGIRHPDTLESIDALVRLYNNQGRLEEAQMVRDKVGKERS</sequence>
<dbReference type="Pfam" id="PF13424">
    <property type="entry name" value="TPR_12"/>
    <property type="match status" value="3"/>
</dbReference>
<dbReference type="InterPro" id="IPR027417">
    <property type="entry name" value="P-loop_NTPase"/>
</dbReference>
<evidence type="ECO:0000313" key="3">
    <source>
        <dbReference type="EMBL" id="KZP23878.1"/>
    </source>
</evidence>